<keyword evidence="6" id="KW-0411">Iron-sulfur</keyword>
<dbReference type="GO" id="GO:0004497">
    <property type="term" value="F:monooxygenase activity"/>
    <property type="evidence" value="ECO:0007669"/>
    <property type="project" value="UniProtKB-ARBA"/>
</dbReference>
<dbReference type="InterPro" id="IPR002060">
    <property type="entry name" value="Squ/phyt_synthse"/>
</dbReference>
<comment type="pathway">
    <text evidence="1">Carotenoid biosynthesis; phytoene biosynthesis.</text>
</comment>
<dbReference type="InterPro" id="IPR017941">
    <property type="entry name" value="Rieske_2Fe-2S"/>
</dbReference>
<protein>
    <submittedName>
        <fullName evidence="8">Phytoene/squalene synthetase</fullName>
    </submittedName>
</protein>
<dbReference type="UniPathway" id="UPA00799"/>
<evidence type="ECO:0000259" key="7">
    <source>
        <dbReference type="PROSITE" id="PS51296"/>
    </source>
</evidence>
<dbReference type="SUPFAM" id="SSF50022">
    <property type="entry name" value="ISP domain"/>
    <property type="match status" value="1"/>
</dbReference>
<keyword evidence="4" id="KW-0479">Metal-binding</keyword>
<evidence type="ECO:0000256" key="3">
    <source>
        <dbReference type="ARBA" id="ARBA00022714"/>
    </source>
</evidence>
<dbReference type="PROSITE" id="PS51296">
    <property type="entry name" value="RIESKE"/>
    <property type="match status" value="1"/>
</dbReference>
<dbReference type="RefSeq" id="WP_197681150.1">
    <property type="nucleotide sequence ID" value="NZ_LT629757.1"/>
</dbReference>
<organism evidence="8 9">
    <name type="scientific">Nocardioides scoriae</name>
    <dbReference type="NCBI Taxonomy" id="642780"/>
    <lineage>
        <taxon>Bacteria</taxon>
        <taxon>Bacillati</taxon>
        <taxon>Actinomycetota</taxon>
        <taxon>Actinomycetes</taxon>
        <taxon>Propionibacteriales</taxon>
        <taxon>Nocardioidaceae</taxon>
        <taxon>Nocardioides</taxon>
    </lineage>
</organism>
<sequence>MTLTEPILEQGYRRAADLTRRHGTTYFWGAALLPAAQRRHVHAVYALCRLADDIVDDSSARRATVAQTRAELSTFRSDFEQALATGRSVDPVLAAVARTVEECAIDPACFDRFFDAMAQDLDTVSYRSWEDLLGYMDGSAAVIGEMMLPVLRPASHEAFAPARALGLAFQLTNFLRDVAEDLDRGRVYLPQEDLERFGADPAARTVTDDWRALMRFEIERNRELYREADAGLAHLQGAAERCVRTARVLYSGILDKIEQADYDVFSSRARIPTWRKAGTAARTVVARRPAEPGTDRTPVTLSDRIPLQLRRMPPRDQLEPSWRAASPRRIRTALDAALAQDPGGWYVVGASSDLGERSIVRTVGGQEVTLWRSSTGVVAGPGSCPHLGALLDDCEVLHDQLHCRWHGLALPAGGAHGWTPYAAHDDGVLLWVRLATQGEQSTPLPRITRRPDPQASVAAVIEVPGTCEPRDIIANRLDPWHGSWFHPYSFSHLTVVEDLSDEHVLTVDVTFRVSRTWGVPVRAEFACPDARTIVMTITEGEGAGSVVETHATPLGPDAAGRPRTLMTEATIATSDRTGFAVARHAAPLLRPAMRKVARRLWVDDLTYAERSWLLRSRGEHYGV</sequence>
<dbReference type="PROSITE" id="PS01044">
    <property type="entry name" value="SQUALEN_PHYTOEN_SYN_1"/>
    <property type="match status" value="1"/>
</dbReference>
<dbReference type="InterPro" id="IPR019845">
    <property type="entry name" value="Squalene/phytoene_synthase_CS"/>
</dbReference>
<dbReference type="SUPFAM" id="SSF48576">
    <property type="entry name" value="Terpenoid synthases"/>
    <property type="match status" value="1"/>
</dbReference>
<dbReference type="Pfam" id="PF19299">
    <property type="entry name" value="DUF5914"/>
    <property type="match status" value="1"/>
</dbReference>
<dbReference type="AlphaFoldDB" id="A0A1H1SG97"/>
<dbReference type="InterPro" id="IPR044843">
    <property type="entry name" value="Trans_IPPS_bact-type"/>
</dbReference>
<dbReference type="InterPro" id="IPR008949">
    <property type="entry name" value="Isoprenoid_synthase_dom_sf"/>
</dbReference>
<evidence type="ECO:0000256" key="6">
    <source>
        <dbReference type="ARBA" id="ARBA00023014"/>
    </source>
</evidence>
<dbReference type="PROSITE" id="PS01045">
    <property type="entry name" value="SQUALEN_PHYTOEN_SYN_2"/>
    <property type="match status" value="1"/>
</dbReference>
<evidence type="ECO:0000256" key="5">
    <source>
        <dbReference type="ARBA" id="ARBA00023004"/>
    </source>
</evidence>
<keyword evidence="3" id="KW-0001">2Fe-2S</keyword>
<evidence type="ECO:0000256" key="1">
    <source>
        <dbReference type="ARBA" id="ARBA00004684"/>
    </source>
</evidence>
<dbReference type="SFLD" id="SFLDG01018">
    <property type="entry name" value="Squalene/Phytoene_Synthase_Lik"/>
    <property type="match status" value="1"/>
</dbReference>
<dbReference type="GO" id="GO:0016705">
    <property type="term" value="F:oxidoreductase activity, acting on paired donors, with incorporation or reduction of molecular oxygen"/>
    <property type="evidence" value="ECO:0007669"/>
    <property type="project" value="UniProtKB-ARBA"/>
</dbReference>
<dbReference type="GO" id="GO:0051996">
    <property type="term" value="F:squalene synthase [NAD(P)H] activity"/>
    <property type="evidence" value="ECO:0007669"/>
    <property type="project" value="InterPro"/>
</dbReference>
<dbReference type="PANTHER" id="PTHR31480">
    <property type="entry name" value="BIFUNCTIONAL LYCOPENE CYCLASE/PHYTOENE SYNTHASE"/>
    <property type="match status" value="1"/>
</dbReference>
<dbReference type="GO" id="GO:0016117">
    <property type="term" value="P:carotenoid biosynthetic process"/>
    <property type="evidence" value="ECO:0007669"/>
    <property type="project" value="UniProtKB-ARBA"/>
</dbReference>
<accession>A0A1H1SG97</accession>
<gene>
    <name evidence="8" type="ORF">SAMN04488570_1948</name>
</gene>
<name>A0A1H1SG97_9ACTN</name>
<evidence type="ECO:0000313" key="9">
    <source>
        <dbReference type="Proteomes" id="UP000198859"/>
    </source>
</evidence>
<dbReference type="Proteomes" id="UP000198859">
    <property type="component" value="Chromosome I"/>
</dbReference>
<evidence type="ECO:0000313" key="8">
    <source>
        <dbReference type="EMBL" id="SDS46982.1"/>
    </source>
</evidence>
<dbReference type="STRING" id="642780.SAMN04488570_1948"/>
<dbReference type="InterPro" id="IPR036922">
    <property type="entry name" value="Rieske_2Fe-2S_sf"/>
</dbReference>
<feature type="domain" description="Rieske" evidence="7">
    <location>
        <begin position="345"/>
        <end position="432"/>
    </location>
</feature>
<evidence type="ECO:0000256" key="2">
    <source>
        <dbReference type="ARBA" id="ARBA00022679"/>
    </source>
</evidence>
<dbReference type="InterPro" id="IPR033904">
    <property type="entry name" value="Trans_IPPS_HH"/>
</dbReference>
<dbReference type="SFLD" id="SFLDG01212">
    <property type="entry name" value="Phytoene_synthase_like"/>
    <property type="match status" value="1"/>
</dbReference>
<keyword evidence="5" id="KW-0408">Iron</keyword>
<dbReference type="GO" id="GO:0051537">
    <property type="term" value="F:2 iron, 2 sulfur cluster binding"/>
    <property type="evidence" value="ECO:0007669"/>
    <property type="project" value="UniProtKB-KW"/>
</dbReference>
<dbReference type="Pfam" id="PF00355">
    <property type="entry name" value="Rieske"/>
    <property type="match status" value="1"/>
</dbReference>
<keyword evidence="9" id="KW-1185">Reference proteome</keyword>
<dbReference type="Gene3D" id="2.102.10.10">
    <property type="entry name" value="Rieske [2Fe-2S] iron-sulphur domain"/>
    <property type="match status" value="1"/>
</dbReference>
<dbReference type="Pfam" id="PF00494">
    <property type="entry name" value="SQS_PSY"/>
    <property type="match status" value="1"/>
</dbReference>
<dbReference type="SFLD" id="SFLDS00005">
    <property type="entry name" value="Isoprenoid_Synthase_Type_I"/>
    <property type="match status" value="1"/>
</dbReference>
<dbReference type="CDD" id="cd00683">
    <property type="entry name" value="Trans_IPPS_HH"/>
    <property type="match status" value="1"/>
</dbReference>
<keyword evidence="2" id="KW-0808">Transferase</keyword>
<dbReference type="Gene3D" id="1.10.600.10">
    <property type="entry name" value="Farnesyl Diphosphate Synthase"/>
    <property type="match status" value="1"/>
</dbReference>
<dbReference type="EMBL" id="LT629757">
    <property type="protein sequence ID" value="SDS46982.1"/>
    <property type="molecule type" value="Genomic_DNA"/>
</dbReference>
<reference evidence="9" key="1">
    <citation type="submission" date="2016-10" db="EMBL/GenBank/DDBJ databases">
        <authorList>
            <person name="Varghese N."/>
            <person name="Submissions S."/>
        </authorList>
    </citation>
    <scope>NUCLEOTIDE SEQUENCE [LARGE SCALE GENOMIC DNA]</scope>
    <source>
        <strain evidence="9">DSM 22127</strain>
    </source>
</reference>
<dbReference type="InterPro" id="IPR045612">
    <property type="entry name" value="DUF5914"/>
</dbReference>
<dbReference type="GO" id="GO:0046872">
    <property type="term" value="F:metal ion binding"/>
    <property type="evidence" value="ECO:0007669"/>
    <property type="project" value="UniProtKB-KW"/>
</dbReference>
<evidence type="ECO:0000256" key="4">
    <source>
        <dbReference type="ARBA" id="ARBA00022723"/>
    </source>
</evidence>
<dbReference type="GO" id="GO:0004311">
    <property type="term" value="F:geranylgeranyl diphosphate synthase activity"/>
    <property type="evidence" value="ECO:0007669"/>
    <property type="project" value="InterPro"/>
</dbReference>
<proteinExistence type="predicted"/>